<dbReference type="EMBL" id="JBFXLU010000054">
    <property type="protein sequence ID" value="KAL2847749.1"/>
    <property type="molecule type" value="Genomic_DNA"/>
</dbReference>
<dbReference type="Proteomes" id="UP001610446">
    <property type="component" value="Unassembled WGS sequence"/>
</dbReference>
<comment type="caution">
    <text evidence="1">The sequence shown here is derived from an EMBL/GenBank/DDBJ whole genome shotgun (WGS) entry which is preliminary data.</text>
</comment>
<organism evidence="1 2">
    <name type="scientific">Aspergillus pseudoustus</name>
    <dbReference type="NCBI Taxonomy" id="1810923"/>
    <lineage>
        <taxon>Eukaryota</taxon>
        <taxon>Fungi</taxon>
        <taxon>Dikarya</taxon>
        <taxon>Ascomycota</taxon>
        <taxon>Pezizomycotina</taxon>
        <taxon>Eurotiomycetes</taxon>
        <taxon>Eurotiomycetidae</taxon>
        <taxon>Eurotiales</taxon>
        <taxon>Aspergillaceae</taxon>
        <taxon>Aspergillus</taxon>
        <taxon>Aspergillus subgen. Nidulantes</taxon>
    </lineage>
</organism>
<evidence type="ECO:0000313" key="1">
    <source>
        <dbReference type="EMBL" id="KAL2847749.1"/>
    </source>
</evidence>
<protein>
    <submittedName>
        <fullName evidence="1">Uncharacterized protein</fullName>
    </submittedName>
</protein>
<accession>A0ABR4K618</accession>
<name>A0ABR4K618_9EURO</name>
<reference evidence="1 2" key="1">
    <citation type="submission" date="2024-07" db="EMBL/GenBank/DDBJ databases">
        <title>Section-level genome sequencing and comparative genomics of Aspergillus sections Usti and Cavernicolus.</title>
        <authorList>
            <consortium name="Lawrence Berkeley National Laboratory"/>
            <person name="Nybo J.L."/>
            <person name="Vesth T.C."/>
            <person name="Theobald S."/>
            <person name="Frisvad J.C."/>
            <person name="Larsen T.O."/>
            <person name="Kjaerboelling I."/>
            <person name="Rothschild-Mancinelli K."/>
            <person name="Lyhne E.K."/>
            <person name="Kogle M.E."/>
            <person name="Barry K."/>
            <person name="Clum A."/>
            <person name="Na H."/>
            <person name="Ledsgaard L."/>
            <person name="Lin J."/>
            <person name="Lipzen A."/>
            <person name="Kuo A."/>
            <person name="Riley R."/>
            <person name="Mondo S."/>
            <person name="Labutti K."/>
            <person name="Haridas S."/>
            <person name="Pangalinan J."/>
            <person name="Salamov A.A."/>
            <person name="Simmons B.A."/>
            <person name="Magnuson J.K."/>
            <person name="Chen J."/>
            <person name="Drula E."/>
            <person name="Henrissat B."/>
            <person name="Wiebenga A."/>
            <person name="Lubbers R.J."/>
            <person name="Gomes A.C."/>
            <person name="Makela M.R."/>
            <person name="Stajich J."/>
            <person name="Grigoriev I.V."/>
            <person name="Mortensen U.H."/>
            <person name="De Vries R.P."/>
            <person name="Baker S.E."/>
            <person name="Andersen M.R."/>
        </authorList>
    </citation>
    <scope>NUCLEOTIDE SEQUENCE [LARGE SCALE GENOMIC DNA]</scope>
    <source>
        <strain evidence="1 2">CBS 123904</strain>
    </source>
</reference>
<sequence length="124" mass="13322">MMDSPTAGTKSPTKEIRVLLDSLASSRLFEIALRRIENELWSTRQKTPVNQAFCSFSRVEGLVSPGRESITSILGEVVFDGPNGEHGCLVGGCSPATFKANSPNLMIPLDIAWSIVAQVTASIT</sequence>
<proteinExistence type="predicted"/>
<gene>
    <name evidence="1" type="ORF">BJY01DRAFT_164254</name>
</gene>
<keyword evidence="2" id="KW-1185">Reference proteome</keyword>
<evidence type="ECO:0000313" key="2">
    <source>
        <dbReference type="Proteomes" id="UP001610446"/>
    </source>
</evidence>